<dbReference type="InterPro" id="IPR051455">
    <property type="entry name" value="Bact_solute-bind_prot3"/>
</dbReference>
<protein>
    <submittedName>
        <fullName evidence="7">Amino acid ABC transporter substrate-binding protein</fullName>
    </submittedName>
</protein>
<keyword evidence="3 5" id="KW-0732">Signal</keyword>
<dbReference type="PROSITE" id="PS51257">
    <property type="entry name" value="PROKAR_LIPOPROTEIN"/>
    <property type="match status" value="1"/>
</dbReference>
<sequence length="364" mass="38984">MGRWSYWRKAGSLLAATVFVVSLGACATGDPKQAATTQGSSQAQAGASGTLAKIKSRGNLICGVSGQLPGFSFVDSQGKYSGLDVDVCRAIAAAIFNDPEKVEYRNLSAAQRFTALQSGEVDLLSRNTTLTISRETSTGLDFAPVVFYDGQGMMVKQSSGIKDLKGLEGKSVCVQTGTTTEQNLADQMRKAGVKYTPIVFEDDNATFAAYQEGRCEGVTTDRSGLVSKRSTLPNPDENLVLDVVMSKEPLAPAVKQGDPQWTDVVRWVVYSLIQAEESGVDSKNVDQIASSTTDPEVKRLLGTEGDLGKGLGLENNFAVQAIKAAGNYGEIYERNLGESTPFKLERGQNALWSEGGLMYSPPFR</sequence>
<evidence type="ECO:0000256" key="2">
    <source>
        <dbReference type="ARBA" id="ARBA00022448"/>
    </source>
</evidence>
<reference evidence="7" key="2">
    <citation type="journal article" date="2022" name="Microbiol. Resour. Announc.">
        <title>Metagenome Sequencing to Explore Phylogenomics of Terrestrial Cyanobacteria.</title>
        <authorList>
            <person name="Ward R.D."/>
            <person name="Stajich J.E."/>
            <person name="Johansen J.R."/>
            <person name="Huntemann M."/>
            <person name="Clum A."/>
            <person name="Foster B."/>
            <person name="Foster B."/>
            <person name="Roux S."/>
            <person name="Palaniappan K."/>
            <person name="Varghese N."/>
            <person name="Mukherjee S."/>
            <person name="Reddy T.B.K."/>
            <person name="Daum C."/>
            <person name="Copeland A."/>
            <person name="Chen I.A."/>
            <person name="Ivanova N.N."/>
            <person name="Kyrpides N.C."/>
            <person name="Shapiro N."/>
            <person name="Eloe-Fadrosh E.A."/>
            <person name="Pietrasiak N."/>
        </authorList>
    </citation>
    <scope>NUCLEOTIDE SEQUENCE</scope>
    <source>
        <strain evidence="7">CPER-KK1</strain>
    </source>
</reference>
<evidence type="ECO:0000313" key="7">
    <source>
        <dbReference type="EMBL" id="MBW4544681.1"/>
    </source>
</evidence>
<dbReference type="InterPro" id="IPR001638">
    <property type="entry name" value="Solute-binding_3/MltF_N"/>
</dbReference>
<feature type="chain" id="PRO_5037420038" evidence="5">
    <location>
        <begin position="28"/>
        <end position="364"/>
    </location>
</feature>
<dbReference type="CDD" id="cd13692">
    <property type="entry name" value="PBP2_BztA"/>
    <property type="match status" value="1"/>
</dbReference>
<dbReference type="SUPFAM" id="SSF53850">
    <property type="entry name" value="Periplasmic binding protein-like II"/>
    <property type="match status" value="1"/>
</dbReference>
<proteinExistence type="inferred from homology"/>
<dbReference type="PANTHER" id="PTHR30085">
    <property type="entry name" value="AMINO ACID ABC TRANSPORTER PERMEASE"/>
    <property type="match status" value="1"/>
</dbReference>
<dbReference type="SMART" id="SM00062">
    <property type="entry name" value="PBPb"/>
    <property type="match status" value="1"/>
</dbReference>
<dbReference type="AlphaFoldDB" id="A0A951UAM3"/>
<evidence type="ECO:0000256" key="1">
    <source>
        <dbReference type="ARBA" id="ARBA00010333"/>
    </source>
</evidence>
<feature type="signal peptide" evidence="5">
    <location>
        <begin position="1"/>
        <end position="27"/>
    </location>
</feature>
<keyword evidence="2" id="KW-0813">Transport</keyword>
<evidence type="ECO:0000256" key="5">
    <source>
        <dbReference type="SAM" id="SignalP"/>
    </source>
</evidence>
<accession>A0A951UAM3</accession>
<evidence type="ECO:0000259" key="6">
    <source>
        <dbReference type="SMART" id="SM00062"/>
    </source>
</evidence>
<evidence type="ECO:0000256" key="4">
    <source>
        <dbReference type="RuleBase" id="RU003744"/>
    </source>
</evidence>
<dbReference type="Pfam" id="PF00497">
    <property type="entry name" value="SBP_bac_3"/>
    <property type="match status" value="1"/>
</dbReference>
<dbReference type="GO" id="GO:0006865">
    <property type="term" value="P:amino acid transport"/>
    <property type="evidence" value="ECO:0007669"/>
    <property type="project" value="TreeGrafter"/>
</dbReference>
<comment type="caution">
    <text evidence="7">The sequence shown here is derived from an EMBL/GenBank/DDBJ whole genome shotgun (WGS) entry which is preliminary data.</text>
</comment>
<dbReference type="InterPro" id="IPR018313">
    <property type="entry name" value="SBP_3_CS"/>
</dbReference>
<evidence type="ECO:0000313" key="8">
    <source>
        <dbReference type="Proteomes" id="UP000753908"/>
    </source>
</evidence>
<dbReference type="Gene3D" id="3.40.190.10">
    <property type="entry name" value="Periplasmic binding protein-like II"/>
    <property type="match status" value="2"/>
</dbReference>
<name>A0A951UAM3_9CYAN</name>
<dbReference type="PROSITE" id="PS01039">
    <property type="entry name" value="SBP_BACTERIAL_3"/>
    <property type="match status" value="1"/>
</dbReference>
<dbReference type="PANTHER" id="PTHR30085:SF7">
    <property type="entry name" value="AMINO-ACID ABC TRANSPORTER-BINDING PROTEIN YHDW-RELATED"/>
    <property type="match status" value="1"/>
</dbReference>
<organism evidence="7 8">
    <name type="scientific">Symplocastrum torsivum CPER-KK1</name>
    <dbReference type="NCBI Taxonomy" id="450513"/>
    <lineage>
        <taxon>Bacteria</taxon>
        <taxon>Bacillati</taxon>
        <taxon>Cyanobacteriota</taxon>
        <taxon>Cyanophyceae</taxon>
        <taxon>Oscillatoriophycideae</taxon>
        <taxon>Oscillatoriales</taxon>
        <taxon>Microcoleaceae</taxon>
        <taxon>Symplocastrum</taxon>
    </lineage>
</organism>
<gene>
    <name evidence="7" type="ORF">KME25_09595</name>
</gene>
<dbReference type="Proteomes" id="UP000753908">
    <property type="component" value="Unassembled WGS sequence"/>
</dbReference>
<reference evidence="7" key="1">
    <citation type="submission" date="2021-05" db="EMBL/GenBank/DDBJ databases">
        <authorList>
            <person name="Pietrasiak N."/>
            <person name="Ward R."/>
            <person name="Stajich J.E."/>
            <person name="Kurbessoian T."/>
        </authorList>
    </citation>
    <scope>NUCLEOTIDE SEQUENCE</scope>
    <source>
        <strain evidence="7">CPER-KK1</strain>
    </source>
</reference>
<comment type="similarity">
    <text evidence="1 4">Belongs to the bacterial solute-binding protein 3 family.</text>
</comment>
<dbReference type="EMBL" id="JAHHIF010000010">
    <property type="protein sequence ID" value="MBW4544681.1"/>
    <property type="molecule type" value="Genomic_DNA"/>
</dbReference>
<feature type="domain" description="Solute-binding protein family 3/N-terminal" evidence="6">
    <location>
        <begin position="59"/>
        <end position="281"/>
    </location>
</feature>
<evidence type="ECO:0000256" key="3">
    <source>
        <dbReference type="ARBA" id="ARBA00022729"/>
    </source>
</evidence>